<dbReference type="OrthoDB" id="948713at2"/>
<dbReference type="RefSeq" id="WP_093207744.1">
    <property type="nucleotide sequence ID" value="NZ_FNGS01000009.1"/>
</dbReference>
<reference evidence="1 2" key="1">
    <citation type="submission" date="2016-10" db="EMBL/GenBank/DDBJ databases">
        <authorList>
            <person name="de Groot N.N."/>
        </authorList>
    </citation>
    <scope>NUCLEOTIDE SEQUENCE [LARGE SCALE GENOMIC DNA]</scope>
    <source>
        <strain evidence="1 2">DSM 21668</strain>
    </source>
</reference>
<dbReference type="AlphaFoldDB" id="A0A1G9W9K5"/>
<keyword evidence="2" id="KW-1185">Reference proteome</keyword>
<evidence type="ECO:0000313" key="1">
    <source>
        <dbReference type="EMBL" id="SDM81244.1"/>
    </source>
</evidence>
<dbReference type="Proteomes" id="UP000198901">
    <property type="component" value="Unassembled WGS sequence"/>
</dbReference>
<dbReference type="EMBL" id="FNGS01000009">
    <property type="protein sequence ID" value="SDM81244.1"/>
    <property type="molecule type" value="Genomic_DNA"/>
</dbReference>
<proteinExistence type="predicted"/>
<organism evidence="1 2">
    <name type="scientific">Siphonobacter aquaeclarae</name>
    <dbReference type="NCBI Taxonomy" id="563176"/>
    <lineage>
        <taxon>Bacteria</taxon>
        <taxon>Pseudomonadati</taxon>
        <taxon>Bacteroidota</taxon>
        <taxon>Cytophagia</taxon>
        <taxon>Cytophagales</taxon>
        <taxon>Cytophagaceae</taxon>
        <taxon>Siphonobacter</taxon>
    </lineage>
</organism>
<accession>A0A1G9W9K5</accession>
<dbReference type="STRING" id="563176.SAMN04488090_4301"/>
<gene>
    <name evidence="1" type="ORF">SAMN04488090_4301</name>
</gene>
<sequence length="159" mass="18602">MSNYIIKSFTRGFEVYRENETAPVTTFQYNGWFSSDGRAETGNNTVEIKAKNVWASKFDVFIDGIDKGDILFNWKGEIIIRLDTDGVEKSYRLKSRGLWNMHFELEDEQEQRLLLLQPAFKWDRLNYEYQVSGEQEPSILLILTSIYGINLYMTMMAVV</sequence>
<protein>
    <submittedName>
        <fullName evidence="1">Uncharacterized protein</fullName>
    </submittedName>
</protein>
<name>A0A1G9W9K5_9BACT</name>
<evidence type="ECO:0000313" key="2">
    <source>
        <dbReference type="Proteomes" id="UP000198901"/>
    </source>
</evidence>